<keyword evidence="3" id="KW-1185">Reference proteome</keyword>
<name>H2ZWD0_LATCH</name>
<reference evidence="2" key="2">
    <citation type="submission" date="2025-08" db="UniProtKB">
        <authorList>
            <consortium name="Ensembl"/>
        </authorList>
    </citation>
    <scope>IDENTIFICATION</scope>
</reference>
<dbReference type="GeneTree" id="ENSGT01030000235325"/>
<reference evidence="3" key="1">
    <citation type="submission" date="2011-08" db="EMBL/GenBank/DDBJ databases">
        <title>The draft genome of Latimeria chalumnae.</title>
        <authorList>
            <person name="Di Palma F."/>
            <person name="Alfoldi J."/>
            <person name="Johnson J."/>
            <person name="Berlin A."/>
            <person name="Gnerre S."/>
            <person name="Jaffe D."/>
            <person name="MacCallum I."/>
            <person name="Young S."/>
            <person name="Walker B.J."/>
            <person name="Lander E."/>
            <person name="Lindblad-Toh K."/>
        </authorList>
    </citation>
    <scope>NUCLEOTIDE SEQUENCE [LARGE SCALE GENOMIC DNA]</scope>
    <source>
        <strain evidence="3">Wild caught</strain>
    </source>
</reference>
<feature type="compositionally biased region" description="Low complexity" evidence="1">
    <location>
        <begin position="41"/>
        <end position="52"/>
    </location>
</feature>
<feature type="region of interest" description="Disordered" evidence="1">
    <location>
        <begin position="29"/>
        <end position="133"/>
    </location>
</feature>
<dbReference type="AlphaFoldDB" id="H2ZWD0"/>
<accession>H2ZWD0</accession>
<dbReference type="eggNOG" id="KOG1370">
    <property type="taxonomic scope" value="Eukaryota"/>
</dbReference>
<feature type="compositionally biased region" description="Low complexity" evidence="1">
    <location>
        <begin position="67"/>
        <end position="80"/>
    </location>
</feature>
<dbReference type="InParanoid" id="H2ZWD0"/>
<proteinExistence type="predicted"/>
<dbReference type="Proteomes" id="UP000008672">
    <property type="component" value="Unassembled WGS sequence"/>
</dbReference>
<organism evidence="2 3">
    <name type="scientific">Latimeria chalumnae</name>
    <name type="common">Coelacanth</name>
    <dbReference type="NCBI Taxonomy" id="7897"/>
    <lineage>
        <taxon>Eukaryota</taxon>
        <taxon>Metazoa</taxon>
        <taxon>Chordata</taxon>
        <taxon>Craniata</taxon>
        <taxon>Vertebrata</taxon>
        <taxon>Euteleostomi</taxon>
        <taxon>Coelacanthiformes</taxon>
        <taxon>Coelacanthidae</taxon>
        <taxon>Latimeria</taxon>
    </lineage>
</organism>
<evidence type="ECO:0000256" key="1">
    <source>
        <dbReference type="SAM" id="MobiDB-lite"/>
    </source>
</evidence>
<evidence type="ECO:0000313" key="3">
    <source>
        <dbReference type="Proteomes" id="UP000008672"/>
    </source>
</evidence>
<sequence>MSVQVVAAKMAEVELKGLKEKTAAVLEIPNHPSDVAGGGSSSPSPVAAAGVVGKTGGRRRAECQPVPGGTTAAAAPAAAAVKLPQASAMKRSDPQRQQNGGEGIVSSDGTITEAPRTVKKVTEQNPAQRPPEK</sequence>
<protein>
    <submittedName>
        <fullName evidence="2">Uncharacterized protein</fullName>
    </submittedName>
</protein>
<dbReference type="STRING" id="7897.ENSLACP00000001701"/>
<dbReference type="HOGENOM" id="CLU_1906048_0_0_1"/>
<reference evidence="2" key="3">
    <citation type="submission" date="2025-09" db="UniProtKB">
        <authorList>
            <consortium name="Ensembl"/>
        </authorList>
    </citation>
    <scope>IDENTIFICATION</scope>
</reference>
<dbReference type="EMBL" id="AFYH01142111">
    <property type="status" value="NOT_ANNOTATED_CDS"/>
    <property type="molecule type" value="Genomic_DNA"/>
</dbReference>
<dbReference type="Ensembl" id="ENSLACT00000001714.1">
    <property type="protein sequence ID" value="ENSLACP00000001701.1"/>
    <property type="gene ID" value="ENSLACG00000001522.1"/>
</dbReference>
<evidence type="ECO:0000313" key="2">
    <source>
        <dbReference type="Ensembl" id="ENSLACP00000001701.1"/>
    </source>
</evidence>
<dbReference type="Bgee" id="ENSLACG00000001522">
    <property type="expression patterns" value="Expressed in muscle tissue and 4 other cell types or tissues"/>
</dbReference>